<dbReference type="PANTHER" id="PTHR43298:SF2">
    <property type="entry name" value="FMN_FAD EXPORTER YEEO-RELATED"/>
    <property type="match status" value="1"/>
</dbReference>
<evidence type="ECO:0000256" key="5">
    <source>
        <dbReference type="ARBA" id="ARBA00022448"/>
    </source>
</evidence>
<evidence type="ECO:0000256" key="1">
    <source>
        <dbReference type="ARBA" id="ARBA00003408"/>
    </source>
</evidence>
<reference evidence="14 16" key="1">
    <citation type="journal article" date="2019" name="Nat. Med.">
        <title>A library of human gut bacterial isolates paired with longitudinal multiomics data enables mechanistic microbiome research.</title>
        <authorList>
            <person name="Poyet M."/>
            <person name="Groussin M."/>
            <person name="Gibbons S.M."/>
            <person name="Avila-Pacheco J."/>
            <person name="Jiang X."/>
            <person name="Kearney S.M."/>
            <person name="Perrotta A.R."/>
            <person name="Berdy B."/>
            <person name="Zhao S."/>
            <person name="Lieberman T.D."/>
            <person name="Swanson P.K."/>
            <person name="Smith M."/>
            <person name="Roesemann S."/>
            <person name="Alexander J.E."/>
            <person name="Rich S.A."/>
            <person name="Livny J."/>
            <person name="Vlamakis H."/>
            <person name="Clish C."/>
            <person name="Bullock K."/>
            <person name="Deik A."/>
            <person name="Scott J."/>
            <person name="Pierce K.A."/>
            <person name="Xavier R.J."/>
            <person name="Alm E.J."/>
        </authorList>
    </citation>
    <scope>NUCLEOTIDE SEQUENCE [LARGE SCALE GENOMIC DNA]</scope>
    <source>
        <strain evidence="14 16">BIOML-A1</strain>
    </source>
</reference>
<gene>
    <name evidence="15" type="ORF">G4332_08100</name>
    <name evidence="14" type="ORF">GT576_11280</name>
</gene>
<evidence type="ECO:0000313" key="14">
    <source>
        <dbReference type="EMBL" id="MZK10904.1"/>
    </source>
</evidence>
<evidence type="ECO:0000313" key="16">
    <source>
        <dbReference type="Proteomes" id="UP000449249"/>
    </source>
</evidence>
<evidence type="ECO:0000256" key="8">
    <source>
        <dbReference type="ARBA" id="ARBA00022692"/>
    </source>
</evidence>
<dbReference type="GO" id="GO:0006811">
    <property type="term" value="P:monoatomic ion transport"/>
    <property type="evidence" value="ECO:0007669"/>
    <property type="project" value="UniProtKB-KW"/>
</dbReference>
<dbReference type="Pfam" id="PF01554">
    <property type="entry name" value="MatE"/>
    <property type="match status" value="2"/>
</dbReference>
<dbReference type="InterPro" id="IPR050222">
    <property type="entry name" value="MATE_MdtK"/>
</dbReference>
<dbReference type="Proteomes" id="UP000449249">
    <property type="component" value="Unassembled WGS sequence"/>
</dbReference>
<dbReference type="InterPro" id="IPR002528">
    <property type="entry name" value="MATE_fam"/>
</dbReference>
<evidence type="ECO:0000256" key="4">
    <source>
        <dbReference type="ARBA" id="ARBA00020268"/>
    </source>
</evidence>
<name>A0A6N9JXL5_9FIRM</name>
<comment type="similarity">
    <text evidence="3">Belongs to the multi antimicrobial extrusion (MATE) (TC 2.A.66.1) family.</text>
</comment>
<keyword evidence="10" id="KW-0406">Ion transport</keyword>
<feature type="transmembrane region" description="Helical" evidence="13">
    <location>
        <begin position="12"/>
        <end position="33"/>
    </location>
</feature>
<dbReference type="Proteomes" id="UP000724058">
    <property type="component" value="Unassembled WGS sequence"/>
</dbReference>
<evidence type="ECO:0000256" key="3">
    <source>
        <dbReference type="ARBA" id="ARBA00010199"/>
    </source>
</evidence>
<accession>A0A6N9JXL5</accession>
<evidence type="ECO:0000256" key="13">
    <source>
        <dbReference type="SAM" id="Phobius"/>
    </source>
</evidence>
<feature type="transmembrane region" description="Helical" evidence="13">
    <location>
        <begin position="313"/>
        <end position="340"/>
    </location>
</feature>
<dbReference type="NCBIfam" id="TIGR00797">
    <property type="entry name" value="matE"/>
    <property type="match status" value="1"/>
</dbReference>
<sequence length="451" mass="48842">MKDLTKGKPSALILSFALPIFLGNLLQLTYSLVDTRIVGSFLGEDALAAVGATSTLSGLIIGFLLGLSNGFAIITAQKFGAKNIADMKKSFAMSLVIGTGISILFTIAGLLFLKPILHFLNVPKHLVPVAKGYIAIIIAGLLATFLYDACAATLRAIGDAVTPLIILAISVALNIVGDLFFVVVLKTGVKGAAIATVLAQIIAFVICWIYMIRKYEILRLQKEDFKDPSPIMVKEMISAGMSMGFMSSLVNIGTLTLQTAINKLGKDIIIAHTAARKISEIFMIMFSVFGQTMATYCGQNMGAGKIDRVKRGIWLAIVYTAIWSGLTIIASYTIGGWLVYLVTGSHNKTVILNATNYLKFDTLFYIETTLICILRNAMQGLGDHITPLISSGLEMAGKIVIAATLVPWLGYTGVIICEPIVWFIMVIPLLIQTFRMPVLRTEKTEKTDEKI</sequence>
<dbReference type="GO" id="GO:0005886">
    <property type="term" value="C:plasma membrane"/>
    <property type="evidence" value="ECO:0007669"/>
    <property type="project" value="UniProtKB-SubCell"/>
</dbReference>
<dbReference type="RefSeq" id="WP_161170342.1">
    <property type="nucleotide sequence ID" value="NZ_JAAIOC010000009.1"/>
</dbReference>
<dbReference type="CDD" id="cd13138">
    <property type="entry name" value="MATE_yoeA_like"/>
    <property type="match status" value="1"/>
</dbReference>
<keyword evidence="6" id="KW-0050">Antiport</keyword>
<feature type="transmembrane region" description="Helical" evidence="13">
    <location>
        <begin position="133"/>
        <end position="157"/>
    </location>
</feature>
<feature type="transmembrane region" description="Helical" evidence="13">
    <location>
        <begin position="95"/>
        <end position="113"/>
    </location>
</feature>
<keyword evidence="9 13" id="KW-1133">Transmembrane helix</keyword>
<dbReference type="PIRSF" id="PIRSF006603">
    <property type="entry name" value="DinF"/>
    <property type="match status" value="1"/>
</dbReference>
<keyword evidence="7" id="KW-1003">Cell membrane</keyword>
<evidence type="ECO:0000256" key="11">
    <source>
        <dbReference type="ARBA" id="ARBA00023136"/>
    </source>
</evidence>
<dbReference type="InterPro" id="IPR048279">
    <property type="entry name" value="MdtK-like"/>
</dbReference>
<evidence type="ECO:0000256" key="10">
    <source>
        <dbReference type="ARBA" id="ARBA00023065"/>
    </source>
</evidence>
<dbReference type="EMBL" id="WWSH01000009">
    <property type="protein sequence ID" value="MZK10904.1"/>
    <property type="molecule type" value="Genomic_DNA"/>
</dbReference>
<keyword evidence="8 13" id="KW-0812">Transmembrane</keyword>
<evidence type="ECO:0000256" key="6">
    <source>
        <dbReference type="ARBA" id="ARBA00022449"/>
    </source>
</evidence>
<evidence type="ECO:0000313" key="15">
    <source>
        <dbReference type="EMBL" id="NSE58077.1"/>
    </source>
</evidence>
<comment type="subcellular location">
    <subcellularLocation>
        <location evidence="2">Cell membrane</location>
        <topology evidence="2">Multi-pass membrane protein</topology>
    </subcellularLocation>
</comment>
<keyword evidence="5" id="KW-0813">Transport</keyword>
<evidence type="ECO:0000256" key="2">
    <source>
        <dbReference type="ARBA" id="ARBA00004651"/>
    </source>
</evidence>
<dbReference type="GO" id="GO:0015297">
    <property type="term" value="F:antiporter activity"/>
    <property type="evidence" value="ECO:0007669"/>
    <property type="project" value="UniProtKB-KW"/>
</dbReference>
<feature type="transmembrane region" description="Helical" evidence="13">
    <location>
        <begin position="236"/>
        <end position="261"/>
    </location>
</feature>
<feature type="transmembrane region" description="Helical" evidence="13">
    <location>
        <begin position="408"/>
        <end position="431"/>
    </location>
</feature>
<keyword evidence="11 13" id="KW-0472">Membrane</keyword>
<reference evidence="15" key="2">
    <citation type="journal article" date="2020" name="Cell Host Microbe">
        <title>Functional and Genomic Variation between Human-Derived Isolates of Lachnospiraceae Reveals Inter- and Intra-Species Diversity.</title>
        <authorList>
            <person name="Sorbara M.T."/>
            <person name="Littmann E.R."/>
            <person name="Fontana E."/>
            <person name="Moody T.U."/>
            <person name="Kohout C.E."/>
            <person name="Gjonbalaj M."/>
            <person name="Eaton V."/>
            <person name="Seok R."/>
            <person name="Leiner I.M."/>
            <person name="Pamer E.G."/>
        </authorList>
    </citation>
    <scope>NUCLEOTIDE SEQUENCE</scope>
    <source>
        <strain evidence="15">MSK.10.16</strain>
    </source>
</reference>
<dbReference type="GO" id="GO:0042910">
    <property type="term" value="F:xenobiotic transmembrane transporter activity"/>
    <property type="evidence" value="ECO:0007669"/>
    <property type="project" value="InterPro"/>
</dbReference>
<protein>
    <recommendedName>
        <fullName evidence="4">Probable multidrug resistance protein NorM</fullName>
    </recommendedName>
    <alternativeName>
        <fullName evidence="12">Multidrug-efflux transporter</fullName>
    </alternativeName>
</protein>
<evidence type="ECO:0000256" key="9">
    <source>
        <dbReference type="ARBA" id="ARBA00022989"/>
    </source>
</evidence>
<feature type="transmembrane region" description="Helical" evidence="13">
    <location>
        <begin position="164"/>
        <end position="185"/>
    </location>
</feature>
<dbReference type="AlphaFoldDB" id="A0A6N9JXL5"/>
<dbReference type="EMBL" id="JAAIOD010000009">
    <property type="protein sequence ID" value="NSE58077.1"/>
    <property type="molecule type" value="Genomic_DNA"/>
</dbReference>
<proteinExistence type="inferred from homology"/>
<dbReference type="PANTHER" id="PTHR43298">
    <property type="entry name" value="MULTIDRUG RESISTANCE PROTEIN NORM-RELATED"/>
    <property type="match status" value="1"/>
</dbReference>
<comment type="function">
    <text evidence="1">Multidrug efflux pump.</text>
</comment>
<feature type="transmembrane region" description="Helical" evidence="13">
    <location>
        <begin position="53"/>
        <end position="74"/>
    </location>
</feature>
<feature type="transmembrane region" description="Helical" evidence="13">
    <location>
        <begin position="191"/>
        <end position="212"/>
    </location>
</feature>
<comment type="caution">
    <text evidence="14">The sequence shown here is derived from an EMBL/GenBank/DDBJ whole genome shotgun (WGS) entry which is preliminary data.</text>
</comment>
<reference evidence="15" key="3">
    <citation type="submission" date="2020-02" db="EMBL/GenBank/DDBJ databases">
        <authorList>
            <person name="Littmann E."/>
            <person name="Sorbara M."/>
        </authorList>
    </citation>
    <scope>NUCLEOTIDE SEQUENCE</scope>
    <source>
        <strain evidence="15">MSK.10.16</strain>
    </source>
</reference>
<evidence type="ECO:0000256" key="7">
    <source>
        <dbReference type="ARBA" id="ARBA00022475"/>
    </source>
</evidence>
<organism evidence="14 16">
    <name type="scientific">Dorea longicatena</name>
    <dbReference type="NCBI Taxonomy" id="88431"/>
    <lineage>
        <taxon>Bacteria</taxon>
        <taxon>Bacillati</taxon>
        <taxon>Bacillota</taxon>
        <taxon>Clostridia</taxon>
        <taxon>Lachnospirales</taxon>
        <taxon>Lachnospiraceae</taxon>
        <taxon>Dorea</taxon>
    </lineage>
</organism>
<evidence type="ECO:0000256" key="12">
    <source>
        <dbReference type="ARBA" id="ARBA00031636"/>
    </source>
</evidence>
<feature type="transmembrane region" description="Helical" evidence="13">
    <location>
        <begin position="281"/>
        <end position="301"/>
    </location>
</feature>